<evidence type="ECO:0000313" key="2">
    <source>
        <dbReference type="EMBL" id="OWA53839.1"/>
    </source>
</evidence>
<dbReference type="Proteomes" id="UP000192578">
    <property type="component" value="Unassembled WGS sequence"/>
</dbReference>
<sequence>MWVNLMIRTNSANDGRNPWNSPPRARTPPRLGYSLPKMDATQGAYAKPYKPYDIFAEDDDDEDYLLIPNRHTAMNSSRLDELLSAPAVAHSRWDD</sequence>
<gene>
    <name evidence="2" type="ORF">BV898_18260</name>
</gene>
<accession>A0A9X6RMW4</accession>
<dbReference type="AlphaFoldDB" id="A0A9X6RMW4"/>
<evidence type="ECO:0000313" key="3">
    <source>
        <dbReference type="Proteomes" id="UP000192578"/>
    </source>
</evidence>
<evidence type="ECO:0000256" key="1">
    <source>
        <dbReference type="SAM" id="MobiDB-lite"/>
    </source>
</evidence>
<feature type="region of interest" description="Disordered" evidence="1">
    <location>
        <begin position="12"/>
        <end position="35"/>
    </location>
</feature>
<reference evidence="3" key="1">
    <citation type="submission" date="2017-01" db="EMBL/GenBank/DDBJ databases">
        <title>Comparative genomics of anhydrobiosis in the tardigrade Hypsibius dujardini.</title>
        <authorList>
            <person name="Yoshida Y."/>
            <person name="Koutsovoulos G."/>
            <person name="Laetsch D."/>
            <person name="Stevens L."/>
            <person name="Kumar S."/>
            <person name="Horikawa D."/>
            <person name="Ishino K."/>
            <person name="Komine S."/>
            <person name="Tomita M."/>
            <person name="Blaxter M."/>
            <person name="Arakawa K."/>
        </authorList>
    </citation>
    <scope>NUCLEOTIDE SEQUENCE [LARGE SCALE GENOMIC DNA]</scope>
    <source>
        <strain evidence="3">Z151</strain>
    </source>
</reference>
<keyword evidence="3" id="KW-1185">Reference proteome</keyword>
<organism evidence="2 3">
    <name type="scientific">Hypsibius exemplaris</name>
    <name type="common">Freshwater tardigrade</name>
    <dbReference type="NCBI Taxonomy" id="2072580"/>
    <lineage>
        <taxon>Eukaryota</taxon>
        <taxon>Metazoa</taxon>
        <taxon>Ecdysozoa</taxon>
        <taxon>Tardigrada</taxon>
        <taxon>Eutardigrada</taxon>
        <taxon>Parachela</taxon>
        <taxon>Hypsibioidea</taxon>
        <taxon>Hypsibiidae</taxon>
        <taxon>Hypsibius</taxon>
    </lineage>
</organism>
<proteinExistence type="predicted"/>
<comment type="caution">
    <text evidence="2">The sequence shown here is derived from an EMBL/GenBank/DDBJ whole genome shotgun (WGS) entry which is preliminary data.</text>
</comment>
<protein>
    <submittedName>
        <fullName evidence="2">Uncharacterized protein</fullName>
    </submittedName>
</protein>
<name>A0A9X6RMW4_HYPEX</name>
<dbReference type="EMBL" id="MTYJ01000349">
    <property type="protein sequence ID" value="OWA53839.1"/>
    <property type="molecule type" value="Genomic_DNA"/>
</dbReference>